<comment type="caution">
    <text evidence="2">The sequence shown here is derived from an EMBL/GenBank/DDBJ whole genome shotgun (WGS) entry which is preliminary data.</text>
</comment>
<name>A0A645I0Z0_9ZZZZ</name>
<dbReference type="EC" id="2.4.1.-" evidence="2"/>
<dbReference type="Pfam" id="PF00534">
    <property type="entry name" value="Glycos_transf_1"/>
    <property type="match status" value="1"/>
</dbReference>
<protein>
    <submittedName>
        <fullName evidence="2">GDP-mannose-dependent alpha-mannosyltransferase</fullName>
        <ecNumber evidence="2">2.4.1.-</ecNumber>
    </submittedName>
</protein>
<organism evidence="2">
    <name type="scientific">bioreactor metagenome</name>
    <dbReference type="NCBI Taxonomy" id="1076179"/>
    <lineage>
        <taxon>unclassified sequences</taxon>
        <taxon>metagenomes</taxon>
        <taxon>ecological metagenomes</taxon>
    </lineage>
</organism>
<keyword evidence="2" id="KW-0328">Glycosyltransferase</keyword>
<gene>
    <name evidence="2" type="primary">mgtA_19</name>
    <name evidence="2" type="ORF">SDC9_191670</name>
</gene>
<accession>A0A645I0Z0</accession>
<reference evidence="2" key="1">
    <citation type="submission" date="2019-08" db="EMBL/GenBank/DDBJ databases">
        <authorList>
            <person name="Kucharzyk K."/>
            <person name="Murdoch R.W."/>
            <person name="Higgins S."/>
            <person name="Loffler F."/>
        </authorList>
    </citation>
    <scope>NUCLEOTIDE SEQUENCE</scope>
</reference>
<dbReference type="SUPFAM" id="SSF53756">
    <property type="entry name" value="UDP-Glycosyltransferase/glycogen phosphorylase"/>
    <property type="match status" value="1"/>
</dbReference>
<dbReference type="PANTHER" id="PTHR45947:SF3">
    <property type="entry name" value="SULFOQUINOVOSYL TRANSFERASE SQD2"/>
    <property type="match status" value="1"/>
</dbReference>
<keyword evidence="2" id="KW-0808">Transferase</keyword>
<dbReference type="InterPro" id="IPR001296">
    <property type="entry name" value="Glyco_trans_1"/>
</dbReference>
<sequence length="158" mass="17267">MPAFKLLVVGDGPSRKAWQEQELKNIIFTGYKTGHELQTIYASSDIFAFPSRTETFGNVILEAMASGLPVVASYAGGIKESLVDGYNGLAFAPGDAKAMADSILQLLVDAKLRQNLAENARKFALERTWDIIFARFFASCCQKIPEIRMPAEAACLSI</sequence>
<dbReference type="PANTHER" id="PTHR45947">
    <property type="entry name" value="SULFOQUINOVOSYL TRANSFERASE SQD2"/>
    <property type="match status" value="1"/>
</dbReference>
<evidence type="ECO:0000259" key="1">
    <source>
        <dbReference type="Pfam" id="PF00534"/>
    </source>
</evidence>
<proteinExistence type="predicted"/>
<dbReference type="InterPro" id="IPR050194">
    <property type="entry name" value="Glycosyltransferase_grp1"/>
</dbReference>
<dbReference type="Gene3D" id="3.40.50.2000">
    <property type="entry name" value="Glycogen Phosphorylase B"/>
    <property type="match status" value="1"/>
</dbReference>
<evidence type="ECO:0000313" key="2">
    <source>
        <dbReference type="EMBL" id="MPN44109.1"/>
    </source>
</evidence>
<feature type="domain" description="Glycosyl transferase family 1" evidence="1">
    <location>
        <begin position="2"/>
        <end position="122"/>
    </location>
</feature>
<dbReference type="AlphaFoldDB" id="A0A645I0Z0"/>
<dbReference type="EMBL" id="VSSQ01102981">
    <property type="protein sequence ID" value="MPN44109.1"/>
    <property type="molecule type" value="Genomic_DNA"/>
</dbReference>
<dbReference type="GO" id="GO:0016757">
    <property type="term" value="F:glycosyltransferase activity"/>
    <property type="evidence" value="ECO:0007669"/>
    <property type="project" value="UniProtKB-KW"/>
</dbReference>